<organism evidence="2 3">
    <name type="scientific">Rhizocola hellebori</name>
    <dbReference type="NCBI Taxonomy" id="1392758"/>
    <lineage>
        <taxon>Bacteria</taxon>
        <taxon>Bacillati</taxon>
        <taxon>Actinomycetota</taxon>
        <taxon>Actinomycetes</taxon>
        <taxon>Micromonosporales</taxon>
        <taxon>Micromonosporaceae</taxon>
        <taxon>Rhizocola</taxon>
    </lineage>
</organism>
<comment type="caution">
    <text evidence="2">The sequence shown here is derived from an EMBL/GenBank/DDBJ whole genome shotgun (WGS) entry which is preliminary data.</text>
</comment>
<dbReference type="AlphaFoldDB" id="A0A8J3VEU4"/>
<dbReference type="InterPro" id="IPR006311">
    <property type="entry name" value="TAT_signal"/>
</dbReference>
<evidence type="ECO:0000313" key="2">
    <source>
        <dbReference type="EMBL" id="GIH03880.1"/>
    </source>
</evidence>
<evidence type="ECO:0000313" key="3">
    <source>
        <dbReference type="Proteomes" id="UP000612899"/>
    </source>
</evidence>
<accession>A0A8J3VEU4</accession>
<keyword evidence="1" id="KW-0732">Signal</keyword>
<dbReference type="EMBL" id="BONY01000010">
    <property type="protein sequence ID" value="GIH03880.1"/>
    <property type="molecule type" value="Genomic_DNA"/>
</dbReference>
<dbReference type="Proteomes" id="UP000612899">
    <property type="component" value="Unassembled WGS sequence"/>
</dbReference>
<reference evidence="2" key="1">
    <citation type="submission" date="2021-01" db="EMBL/GenBank/DDBJ databases">
        <title>Whole genome shotgun sequence of Rhizocola hellebori NBRC 109834.</title>
        <authorList>
            <person name="Komaki H."/>
            <person name="Tamura T."/>
        </authorList>
    </citation>
    <scope>NUCLEOTIDE SEQUENCE</scope>
    <source>
        <strain evidence="2">NBRC 109834</strain>
    </source>
</reference>
<feature type="chain" id="PRO_5035237760" evidence="1">
    <location>
        <begin position="35"/>
        <end position="264"/>
    </location>
</feature>
<protein>
    <submittedName>
        <fullName evidence="2">Uncharacterized protein</fullName>
    </submittedName>
</protein>
<dbReference type="PROSITE" id="PS51318">
    <property type="entry name" value="TAT"/>
    <property type="match status" value="1"/>
</dbReference>
<gene>
    <name evidence="2" type="ORF">Rhe02_19470</name>
</gene>
<feature type="signal peptide" evidence="1">
    <location>
        <begin position="1"/>
        <end position="34"/>
    </location>
</feature>
<proteinExistence type="predicted"/>
<name>A0A8J3VEU4_9ACTN</name>
<sequence>MHSTPNLSRRGLLALGAAAGAGLALGAQATPALAHDTVTHSEIWNQPTYVEDLNTGSHTRTSFAYNAAFYTQLENWLMDWYGYTPTNWIEPIEIWSNGVHVDKPGMHQYGRAIDISRMRPKNYNDGNVFNGFIGRYDVWRSYTGSTLTTARKRYWGTVASLNKYFGVVLTYAYNSEHYNHVHADNSEANTFNRSTSQVLMVQAVCNYIWGYSTTIDGVWGSQSDTNSRNALARFGRTGGLTTSTANWHAFCMVSLGQATGRFTY</sequence>
<keyword evidence="3" id="KW-1185">Reference proteome</keyword>
<dbReference type="RefSeq" id="WP_203907788.1">
    <property type="nucleotide sequence ID" value="NZ_BONY01000010.1"/>
</dbReference>
<evidence type="ECO:0000256" key="1">
    <source>
        <dbReference type="SAM" id="SignalP"/>
    </source>
</evidence>